<feature type="domain" description="N-acetyltransferase" evidence="1">
    <location>
        <begin position="1"/>
        <end position="136"/>
    </location>
</feature>
<protein>
    <submittedName>
        <fullName evidence="2">GNAT family N-acetyltransferase</fullName>
    </submittedName>
</protein>
<dbReference type="InterPro" id="IPR000182">
    <property type="entry name" value="GNAT_dom"/>
</dbReference>
<dbReference type="GO" id="GO:0016747">
    <property type="term" value="F:acyltransferase activity, transferring groups other than amino-acyl groups"/>
    <property type="evidence" value="ECO:0007669"/>
    <property type="project" value="InterPro"/>
</dbReference>
<dbReference type="PROSITE" id="PS51186">
    <property type="entry name" value="GNAT"/>
    <property type="match status" value="1"/>
</dbReference>
<dbReference type="EMBL" id="CP045119">
    <property type="protein sequence ID" value="QIN85192.1"/>
    <property type="molecule type" value="Genomic_DNA"/>
</dbReference>
<gene>
    <name evidence="2" type="ORF">GBA63_13975</name>
</gene>
<organism evidence="2 3">
    <name type="scientific">Rubrobacter tropicus</name>
    <dbReference type="NCBI Taxonomy" id="2653851"/>
    <lineage>
        <taxon>Bacteria</taxon>
        <taxon>Bacillati</taxon>
        <taxon>Actinomycetota</taxon>
        <taxon>Rubrobacteria</taxon>
        <taxon>Rubrobacterales</taxon>
        <taxon>Rubrobacteraceae</taxon>
        <taxon>Rubrobacter</taxon>
    </lineage>
</organism>
<sequence>MTYEAFDAGPHLSGVTGICRSLGWDNFRYDPDLTRRSLTAPGVTAVVAVARDAAEVVGFAQVFGDGVFQAHLGLLAVDEKWRRRGIGRGLVREAFARTGAERMDLIASDESLGFYRSLRHREQAGFRVYAGREEES</sequence>
<dbReference type="Pfam" id="PF13508">
    <property type="entry name" value="Acetyltransf_7"/>
    <property type="match status" value="1"/>
</dbReference>
<dbReference type="SUPFAM" id="SSF55729">
    <property type="entry name" value="Acyl-CoA N-acyltransferases (Nat)"/>
    <property type="match status" value="1"/>
</dbReference>
<dbReference type="AlphaFoldDB" id="A0A6G8QFF6"/>
<dbReference type="Gene3D" id="3.40.630.30">
    <property type="match status" value="1"/>
</dbReference>
<dbReference type="KEGG" id="rub:GBA63_13975"/>
<dbReference type="InterPro" id="IPR016181">
    <property type="entry name" value="Acyl_CoA_acyltransferase"/>
</dbReference>
<accession>A0A6G8QFF6</accession>
<evidence type="ECO:0000259" key="1">
    <source>
        <dbReference type="PROSITE" id="PS51186"/>
    </source>
</evidence>
<dbReference type="Proteomes" id="UP000501452">
    <property type="component" value="Chromosome"/>
</dbReference>
<proteinExistence type="predicted"/>
<name>A0A6G8QFF6_9ACTN</name>
<keyword evidence="2" id="KW-0808">Transferase</keyword>
<evidence type="ECO:0000313" key="3">
    <source>
        <dbReference type="Proteomes" id="UP000501452"/>
    </source>
</evidence>
<dbReference type="CDD" id="cd04301">
    <property type="entry name" value="NAT_SF"/>
    <property type="match status" value="1"/>
</dbReference>
<evidence type="ECO:0000313" key="2">
    <source>
        <dbReference type="EMBL" id="QIN85192.1"/>
    </source>
</evidence>
<reference evidence="2 3" key="1">
    <citation type="submission" date="2019-10" db="EMBL/GenBank/DDBJ databases">
        <title>Rubrobacter sp nov SCSIO 52090 isolated from a deep-sea sediment in the South China Sea.</title>
        <authorList>
            <person name="Chen R.W."/>
        </authorList>
    </citation>
    <scope>NUCLEOTIDE SEQUENCE [LARGE SCALE GENOMIC DNA]</scope>
    <source>
        <strain evidence="2 3">SCSIO 52909</strain>
    </source>
</reference>
<keyword evidence="3" id="KW-1185">Reference proteome</keyword>